<name>A0A1I5BL67_9GAMM</name>
<dbReference type="GO" id="GO:0004657">
    <property type="term" value="F:proline dehydrogenase activity"/>
    <property type="evidence" value="ECO:0007669"/>
    <property type="project" value="InterPro"/>
</dbReference>
<evidence type="ECO:0000256" key="1">
    <source>
        <dbReference type="ARBA" id="ARBA00023002"/>
    </source>
</evidence>
<dbReference type="InterPro" id="IPR002872">
    <property type="entry name" value="Proline_DH_dom"/>
</dbReference>
<evidence type="ECO:0000259" key="2">
    <source>
        <dbReference type="Pfam" id="PF01619"/>
    </source>
</evidence>
<dbReference type="OrthoDB" id="1401444at2"/>
<dbReference type="GO" id="GO:0006562">
    <property type="term" value="P:L-proline catabolic process"/>
    <property type="evidence" value="ECO:0007669"/>
    <property type="project" value="InterPro"/>
</dbReference>
<dbReference type="Gene3D" id="3.20.20.220">
    <property type="match status" value="1"/>
</dbReference>
<organism evidence="3 4">
    <name type="scientific">Xenorhabdus japonica</name>
    <dbReference type="NCBI Taxonomy" id="53341"/>
    <lineage>
        <taxon>Bacteria</taxon>
        <taxon>Pseudomonadati</taxon>
        <taxon>Pseudomonadota</taxon>
        <taxon>Gammaproteobacteria</taxon>
        <taxon>Enterobacterales</taxon>
        <taxon>Morganellaceae</taxon>
        <taxon>Xenorhabdus</taxon>
    </lineage>
</organism>
<reference evidence="4" key="1">
    <citation type="submission" date="2016-10" db="EMBL/GenBank/DDBJ databases">
        <authorList>
            <person name="Varghese N."/>
            <person name="Submissions S."/>
        </authorList>
    </citation>
    <scope>NUCLEOTIDE SEQUENCE [LARGE SCALE GENOMIC DNA]</scope>
    <source>
        <strain evidence="4">DSM 16522</strain>
    </source>
</reference>
<dbReference type="InterPro" id="IPR015659">
    <property type="entry name" value="Proline_oxidase"/>
</dbReference>
<evidence type="ECO:0000313" key="3">
    <source>
        <dbReference type="EMBL" id="SFN75392.1"/>
    </source>
</evidence>
<feature type="domain" description="Proline dehydrogenase" evidence="2">
    <location>
        <begin position="80"/>
        <end position="367"/>
    </location>
</feature>
<protein>
    <submittedName>
        <fullName evidence="3">L-proline dehydrogenase</fullName>
    </submittedName>
</protein>
<dbReference type="Proteomes" id="UP000199011">
    <property type="component" value="Unassembled WGS sequence"/>
</dbReference>
<dbReference type="EMBL" id="FOVO01000020">
    <property type="protein sequence ID" value="SFN75392.1"/>
    <property type="molecule type" value="Genomic_DNA"/>
</dbReference>
<keyword evidence="1" id="KW-0560">Oxidoreductase</keyword>
<dbReference type="STRING" id="53341.SAMN05421579_1209"/>
<dbReference type="RefSeq" id="WP_092519468.1">
    <property type="nucleotide sequence ID" value="NZ_CAWRAH010000049.1"/>
</dbReference>
<proteinExistence type="predicted"/>
<accession>A0A1I5BL67</accession>
<gene>
    <name evidence="3" type="ORF">SAMN05421579_1209</name>
</gene>
<sequence>MNDNKLKNNNLLEDNISLYSRYSVSTLFLKFFVTLLLTNKITKSVSLKIIRFTLIKNNKFLIGFLNGVYFGGRNINEVRNNVRILSKNNIYSVLDYAIEGENDEIFFDNAVESTLKLIDLASEEKNIPYVVIKPSSLGSIHVYEKKAKDINFFGENINSWDRILKRYNKIFSYAELKSVRVMIDAEQSWIQTAVDKIAIDCMIKYNKSSPIITLTIQSYKKEAVDLLTMIHSIAINNNIKAGVKIVRGAYLEEETNNKEKSVGTFFSKKEDTDSNYHFLVKFISKEIDFFYPFFATHNEKSISTILNENELKNRSFWIGQLYGIRDDISSELAFNGIKTCKYLPYGPIDKSLPYLLRRINENAVATDTFVKENKNIRKEIISRLKHKLEWQ</sequence>
<dbReference type="PANTHER" id="PTHR13914:SF0">
    <property type="entry name" value="PROLINE DEHYDROGENASE 1, MITOCHONDRIAL"/>
    <property type="match status" value="1"/>
</dbReference>
<evidence type="ECO:0000313" key="4">
    <source>
        <dbReference type="Proteomes" id="UP000199011"/>
    </source>
</evidence>
<keyword evidence="4" id="KW-1185">Reference proteome</keyword>
<dbReference type="AlphaFoldDB" id="A0A1I5BL67"/>
<dbReference type="PANTHER" id="PTHR13914">
    <property type="entry name" value="PROLINE OXIDASE"/>
    <property type="match status" value="1"/>
</dbReference>
<dbReference type="SUPFAM" id="SSF51730">
    <property type="entry name" value="FAD-linked oxidoreductase"/>
    <property type="match status" value="1"/>
</dbReference>
<dbReference type="InterPro" id="IPR029041">
    <property type="entry name" value="FAD-linked_oxidoreductase-like"/>
</dbReference>
<dbReference type="Pfam" id="PF01619">
    <property type="entry name" value="Pro_dh"/>
    <property type="match status" value="1"/>
</dbReference>